<reference evidence="8" key="1">
    <citation type="submission" date="2023-07" db="EMBL/GenBank/DDBJ databases">
        <title>Between Cages and Wild: Unraveling the Impact of Captivity on Animal Microbiomes and Antimicrobial Resistance.</title>
        <authorList>
            <person name="Schmartz G.P."/>
            <person name="Rehner J."/>
            <person name="Schuff M.J."/>
            <person name="Becker S.L."/>
            <person name="Kravczyk M."/>
            <person name="Gurevich A."/>
            <person name="Francke R."/>
            <person name="Mueller R."/>
            <person name="Keller V."/>
            <person name="Keller A."/>
        </authorList>
    </citation>
    <scope>NUCLEOTIDE SEQUENCE</scope>
    <source>
        <strain evidence="8">S12M_St_49</strain>
    </source>
</reference>
<evidence type="ECO:0000313" key="9">
    <source>
        <dbReference type="Proteomes" id="UP001168575"/>
    </source>
</evidence>
<evidence type="ECO:0000256" key="3">
    <source>
        <dbReference type="ARBA" id="ARBA00022729"/>
    </source>
</evidence>
<feature type="compositionally biased region" description="Low complexity" evidence="5">
    <location>
        <begin position="269"/>
        <end position="295"/>
    </location>
</feature>
<evidence type="ECO:0000256" key="2">
    <source>
        <dbReference type="ARBA" id="ARBA00010333"/>
    </source>
</evidence>
<dbReference type="PANTHER" id="PTHR35936">
    <property type="entry name" value="MEMBRANE-BOUND LYTIC MUREIN TRANSGLYCOSYLASE F"/>
    <property type="match status" value="1"/>
</dbReference>
<evidence type="ECO:0000259" key="7">
    <source>
        <dbReference type="SMART" id="SM00062"/>
    </source>
</evidence>
<keyword evidence="9" id="KW-1185">Reference proteome</keyword>
<gene>
    <name evidence="8" type="ORF">Q3982_01695</name>
</gene>
<accession>A0AA43RHM8</accession>
<proteinExistence type="inferred from homology"/>
<comment type="caution">
    <text evidence="8">The sequence shown here is derived from an EMBL/GenBank/DDBJ whole genome shotgun (WGS) entry which is preliminary data.</text>
</comment>
<dbReference type="GO" id="GO:0030313">
    <property type="term" value="C:cell envelope"/>
    <property type="evidence" value="ECO:0007669"/>
    <property type="project" value="UniProtKB-SubCell"/>
</dbReference>
<dbReference type="Pfam" id="PF00497">
    <property type="entry name" value="SBP_bac_3"/>
    <property type="match status" value="1"/>
</dbReference>
<sequence>MTVVSVLCACAIALAMTGCSKNSGSAPELKSSTVTSPTIGENGTLRVGVNTSLSPLAGMGNSKIIGIDVDLAAAVADSLGLKLQIVDTGSSPAKAIANGTVDVAFGVENGESSSGLKLTSEYIPTATAIFKLKSSNASAPTVGSTTKIAAQASSKSAWSVTNTFSSDSLVSSSDIASAFQSLKSGEADYVAADAVFGTYAASKAEIDVEIVAIIGSASGYSAAVAESNTELYSAVSAALTELTNNGTVAVIQKKWLGNEITLDDATKLSGSSSSNSSSSSSSSSSTKSESSGSKSVATDANSV</sequence>
<feature type="chain" id="PRO_5041230269" evidence="6">
    <location>
        <begin position="16"/>
        <end position="303"/>
    </location>
</feature>
<dbReference type="PROSITE" id="PS01039">
    <property type="entry name" value="SBP_BACTERIAL_3"/>
    <property type="match status" value="1"/>
</dbReference>
<evidence type="ECO:0000256" key="4">
    <source>
        <dbReference type="RuleBase" id="RU003744"/>
    </source>
</evidence>
<protein>
    <submittedName>
        <fullName evidence="8">Transporter substrate-binding domain-containing protein</fullName>
    </submittedName>
</protein>
<feature type="domain" description="Solute-binding protein family 3/N-terminal" evidence="7">
    <location>
        <begin position="44"/>
        <end position="259"/>
    </location>
</feature>
<dbReference type="SUPFAM" id="SSF53850">
    <property type="entry name" value="Periplasmic binding protein-like II"/>
    <property type="match status" value="1"/>
</dbReference>
<feature type="region of interest" description="Disordered" evidence="5">
    <location>
        <begin position="265"/>
        <end position="303"/>
    </location>
</feature>
<evidence type="ECO:0000256" key="1">
    <source>
        <dbReference type="ARBA" id="ARBA00004196"/>
    </source>
</evidence>
<keyword evidence="3 6" id="KW-0732">Signal</keyword>
<organism evidence="8 9">
    <name type="scientific">Phoenicibacter congonensis</name>
    <dbReference type="NCBI Taxonomy" id="1944646"/>
    <lineage>
        <taxon>Bacteria</taxon>
        <taxon>Bacillati</taxon>
        <taxon>Actinomycetota</taxon>
        <taxon>Coriobacteriia</taxon>
        <taxon>Eggerthellales</taxon>
        <taxon>Eggerthellaceae</taxon>
        <taxon>Phoenicibacter</taxon>
    </lineage>
</organism>
<dbReference type="Gene3D" id="3.40.190.10">
    <property type="entry name" value="Periplasmic binding protein-like II"/>
    <property type="match status" value="2"/>
</dbReference>
<evidence type="ECO:0000256" key="6">
    <source>
        <dbReference type="SAM" id="SignalP"/>
    </source>
</evidence>
<evidence type="ECO:0000313" key="8">
    <source>
        <dbReference type="EMBL" id="MDO4841373.1"/>
    </source>
</evidence>
<dbReference type="PANTHER" id="PTHR35936:SF17">
    <property type="entry name" value="ARGININE-BINDING EXTRACELLULAR PROTEIN ARTP"/>
    <property type="match status" value="1"/>
</dbReference>
<comment type="subcellular location">
    <subcellularLocation>
        <location evidence="1">Cell envelope</location>
    </subcellularLocation>
</comment>
<dbReference type="EMBL" id="JAUMVS010000013">
    <property type="protein sequence ID" value="MDO4841373.1"/>
    <property type="molecule type" value="Genomic_DNA"/>
</dbReference>
<dbReference type="InterPro" id="IPR018313">
    <property type="entry name" value="SBP_3_CS"/>
</dbReference>
<feature type="signal peptide" evidence="6">
    <location>
        <begin position="1"/>
        <end position="15"/>
    </location>
</feature>
<dbReference type="AlphaFoldDB" id="A0AA43RHM8"/>
<comment type="similarity">
    <text evidence="2 4">Belongs to the bacterial solute-binding protein 3 family.</text>
</comment>
<evidence type="ECO:0000256" key="5">
    <source>
        <dbReference type="SAM" id="MobiDB-lite"/>
    </source>
</evidence>
<dbReference type="Proteomes" id="UP001168575">
    <property type="component" value="Unassembled WGS sequence"/>
</dbReference>
<dbReference type="SMART" id="SM00062">
    <property type="entry name" value="PBPb"/>
    <property type="match status" value="1"/>
</dbReference>
<dbReference type="InterPro" id="IPR001638">
    <property type="entry name" value="Solute-binding_3/MltF_N"/>
</dbReference>
<name>A0AA43RHM8_9ACTN</name>